<reference evidence="5 6" key="1">
    <citation type="submission" date="2020-08" db="EMBL/GenBank/DDBJ databases">
        <title>Genomic Encyclopedia of Type Strains, Phase IV (KMG-V): Genome sequencing to study the core and pangenomes of soil and plant-associated prokaryotes.</title>
        <authorList>
            <person name="Whitman W."/>
        </authorList>
    </citation>
    <scope>NUCLEOTIDE SEQUENCE [LARGE SCALE GENOMIC DNA]</scope>
    <source>
        <strain evidence="3 6">SEMIA 444</strain>
        <strain evidence="2 5">SEMIA 448</strain>
        <strain evidence="4 7">SEMIA 452</strain>
    </source>
</reference>
<dbReference type="Proteomes" id="UP000576087">
    <property type="component" value="Unassembled WGS sequence"/>
</dbReference>
<dbReference type="EMBL" id="JACIGW010000001">
    <property type="protein sequence ID" value="MBB4347511.1"/>
    <property type="molecule type" value="Genomic_DNA"/>
</dbReference>
<feature type="transmembrane region" description="Helical" evidence="1">
    <location>
        <begin position="20"/>
        <end position="40"/>
    </location>
</feature>
<dbReference type="AlphaFoldDB" id="A0A7W6S5E3"/>
<accession>A0A7W6S5E3</accession>
<sequence>MTRRASAQPQEDLPLISDRFLQRLTLATILLVAITLAISIGGRWLGQRMALGGHSESSAMLAVTIGEDTLQVPENTIRFAEQRRSGLAERIDLYLTWPGMMGYGHDRRDSFDNVERSDLLIFLQISQSTMSKDMSGRLEPIYTQLFDGPPIAYGHGLTLHRLKNTSGYGEEVLLTAERPGKQPFVVRCLLPSATGHATSGDCQRDVHIGSDLTTLYRFSSSLLKDWDHIDAAVHSFVDARLDATGSNSASKGD</sequence>
<dbReference type="Proteomes" id="UP000520770">
    <property type="component" value="Unassembled WGS sequence"/>
</dbReference>
<gene>
    <name evidence="3" type="ORF">GGE31_000565</name>
    <name evidence="2" type="ORF">GGE33_001219</name>
    <name evidence="4" type="ORF">GGE35_000563</name>
</gene>
<protein>
    <recommendedName>
        <fullName evidence="8">Transmembrane anchored protein</fullName>
    </recommendedName>
</protein>
<comment type="caution">
    <text evidence="2">The sequence shown here is derived from an EMBL/GenBank/DDBJ whole genome shotgun (WGS) entry which is preliminary data.</text>
</comment>
<evidence type="ECO:0000313" key="4">
    <source>
        <dbReference type="EMBL" id="MBB4444781.1"/>
    </source>
</evidence>
<keyword evidence="1" id="KW-0812">Transmembrane</keyword>
<organism evidence="2 5">
    <name type="scientific">Aliirhizobium cellulosilyticum</name>
    <dbReference type="NCBI Taxonomy" id="393664"/>
    <lineage>
        <taxon>Bacteria</taxon>
        <taxon>Pseudomonadati</taxon>
        <taxon>Pseudomonadota</taxon>
        <taxon>Alphaproteobacteria</taxon>
        <taxon>Hyphomicrobiales</taxon>
        <taxon>Rhizobiaceae</taxon>
        <taxon>Aliirhizobium</taxon>
    </lineage>
</organism>
<name>A0A7W6S5E3_9HYPH</name>
<evidence type="ECO:0000313" key="6">
    <source>
        <dbReference type="Proteomes" id="UP000524535"/>
    </source>
</evidence>
<keyword evidence="6" id="KW-1185">Reference proteome</keyword>
<evidence type="ECO:0000313" key="3">
    <source>
        <dbReference type="EMBL" id="MBB4410094.1"/>
    </source>
</evidence>
<dbReference type="EMBL" id="JACIGY010000001">
    <property type="protein sequence ID" value="MBB4410094.1"/>
    <property type="molecule type" value="Genomic_DNA"/>
</dbReference>
<dbReference type="EMBL" id="JACIHM010000001">
    <property type="protein sequence ID" value="MBB4444781.1"/>
    <property type="molecule type" value="Genomic_DNA"/>
</dbReference>
<keyword evidence="1" id="KW-0472">Membrane</keyword>
<proteinExistence type="predicted"/>
<dbReference type="Proteomes" id="UP000524535">
    <property type="component" value="Unassembled WGS sequence"/>
</dbReference>
<evidence type="ECO:0000313" key="2">
    <source>
        <dbReference type="EMBL" id="MBB4347511.1"/>
    </source>
</evidence>
<evidence type="ECO:0008006" key="8">
    <source>
        <dbReference type="Google" id="ProtNLM"/>
    </source>
</evidence>
<evidence type="ECO:0000313" key="7">
    <source>
        <dbReference type="Proteomes" id="UP000576087"/>
    </source>
</evidence>
<keyword evidence="1" id="KW-1133">Transmembrane helix</keyword>
<dbReference type="RefSeq" id="WP_183821585.1">
    <property type="nucleotide sequence ID" value="NZ_JACIGW010000001.1"/>
</dbReference>
<evidence type="ECO:0000256" key="1">
    <source>
        <dbReference type="SAM" id="Phobius"/>
    </source>
</evidence>
<evidence type="ECO:0000313" key="5">
    <source>
        <dbReference type="Proteomes" id="UP000520770"/>
    </source>
</evidence>